<sequence length="81" mass="9370">MQPPDVDADMEAKPPILSQLVQLPSALQSDLSKQVKDILQTKHAVYKLMRKLLSRYISLRNIIMKTFNGFKDMKKNRILKT</sequence>
<proteinExistence type="predicted"/>
<comment type="caution">
    <text evidence="1">The sequence shown here is derived from an EMBL/GenBank/DDBJ whole genome shotgun (WGS) entry which is preliminary data.</text>
</comment>
<reference evidence="1" key="1">
    <citation type="submission" date="2018-11" db="EMBL/GenBank/DDBJ databases">
        <authorList>
            <consortium name="Pathogen Informatics"/>
        </authorList>
    </citation>
    <scope>NUCLEOTIDE SEQUENCE</scope>
</reference>
<accession>A0A3S5AG24</accession>
<protein>
    <submittedName>
        <fullName evidence="1">Uncharacterized protein</fullName>
    </submittedName>
</protein>
<name>A0A3S5AG24_9PLAT</name>
<gene>
    <name evidence="1" type="ORF">PXEA_LOCUS21781</name>
</gene>
<evidence type="ECO:0000313" key="2">
    <source>
        <dbReference type="Proteomes" id="UP000784294"/>
    </source>
</evidence>
<evidence type="ECO:0000313" key="1">
    <source>
        <dbReference type="EMBL" id="VEL28341.1"/>
    </source>
</evidence>
<dbReference type="AlphaFoldDB" id="A0A3S5AG24"/>
<keyword evidence="2" id="KW-1185">Reference proteome</keyword>
<organism evidence="1 2">
    <name type="scientific">Protopolystoma xenopodis</name>
    <dbReference type="NCBI Taxonomy" id="117903"/>
    <lineage>
        <taxon>Eukaryota</taxon>
        <taxon>Metazoa</taxon>
        <taxon>Spiralia</taxon>
        <taxon>Lophotrochozoa</taxon>
        <taxon>Platyhelminthes</taxon>
        <taxon>Monogenea</taxon>
        <taxon>Polyopisthocotylea</taxon>
        <taxon>Polystomatidea</taxon>
        <taxon>Polystomatidae</taxon>
        <taxon>Protopolystoma</taxon>
    </lineage>
</organism>
<dbReference type="Proteomes" id="UP000784294">
    <property type="component" value="Unassembled WGS sequence"/>
</dbReference>
<dbReference type="EMBL" id="CAAALY010094268">
    <property type="protein sequence ID" value="VEL28341.1"/>
    <property type="molecule type" value="Genomic_DNA"/>
</dbReference>